<keyword evidence="3" id="KW-1003">Cell membrane</keyword>
<dbReference type="GO" id="GO:0005886">
    <property type="term" value="C:plasma membrane"/>
    <property type="evidence" value="ECO:0007669"/>
    <property type="project" value="UniProtKB-SubCell"/>
</dbReference>
<organism evidence="8 9">
    <name type="scientific">Microbacterium foliorum</name>
    <dbReference type="NCBI Taxonomy" id="104336"/>
    <lineage>
        <taxon>Bacteria</taxon>
        <taxon>Bacillati</taxon>
        <taxon>Actinomycetota</taxon>
        <taxon>Actinomycetes</taxon>
        <taxon>Micrococcales</taxon>
        <taxon>Microbacteriaceae</taxon>
        <taxon>Microbacterium</taxon>
    </lineage>
</organism>
<comment type="caution">
    <text evidence="8">The sequence shown here is derived from an EMBL/GenBank/DDBJ whole genome shotgun (WGS) entry which is preliminary data.</text>
</comment>
<evidence type="ECO:0000256" key="2">
    <source>
        <dbReference type="ARBA" id="ARBA00006679"/>
    </source>
</evidence>
<protein>
    <submittedName>
        <fullName evidence="8">Putative oxidoreductase MhqP</fullName>
        <ecNumber evidence="8">1.-.-.-</ecNumber>
    </submittedName>
</protein>
<accession>A0A0F0KX90</accession>
<evidence type="ECO:0000256" key="4">
    <source>
        <dbReference type="ARBA" id="ARBA00022692"/>
    </source>
</evidence>
<feature type="transmembrane region" description="Helical" evidence="7">
    <location>
        <begin position="84"/>
        <end position="105"/>
    </location>
</feature>
<dbReference type="PANTHER" id="PTHR33452:SF1">
    <property type="entry name" value="INNER MEMBRANE PROTEIN YPHA-RELATED"/>
    <property type="match status" value="1"/>
</dbReference>
<evidence type="ECO:0000256" key="6">
    <source>
        <dbReference type="ARBA" id="ARBA00023136"/>
    </source>
</evidence>
<evidence type="ECO:0000256" key="7">
    <source>
        <dbReference type="SAM" id="Phobius"/>
    </source>
</evidence>
<evidence type="ECO:0000256" key="3">
    <source>
        <dbReference type="ARBA" id="ARBA00022475"/>
    </source>
</evidence>
<dbReference type="RefSeq" id="WP_045252891.1">
    <property type="nucleotide sequence ID" value="NZ_CAKKLS010000024.1"/>
</dbReference>
<keyword evidence="9" id="KW-1185">Reference proteome</keyword>
<evidence type="ECO:0000313" key="9">
    <source>
        <dbReference type="Proteomes" id="UP000033572"/>
    </source>
</evidence>
<feature type="transmembrane region" description="Helical" evidence="7">
    <location>
        <begin position="56"/>
        <end position="77"/>
    </location>
</feature>
<evidence type="ECO:0000313" key="8">
    <source>
        <dbReference type="EMBL" id="KJL25518.1"/>
    </source>
</evidence>
<dbReference type="Proteomes" id="UP000033572">
    <property type="component" value="Unassembled WGS sequence"/>
</dbReference>
<keyword evidence="5 7" id="KW-1133">Transmembrane helix</keyword>
<dbReference type="KEGG" id="mfol:DXT68_15705"/>
<evidence type="ECO:0000256" key="5">
    <source>
        <dbReference type="ARBA" id="ARBA00022989"/>
    </source>
</evidence>
<dbReference type="InterPro" id="IPR032808">
    <property type="entry name" value="DoxX"/>
</dbReference>
<comment type="subcellular location">
    <subcellularLocation>
        <location evidence="1">Cell membrane</location>
        <topology evidence="1">Multi-pass membrane protein</topology>
    </subcellularLocation>
</comment>
<dbReference type="GO" id="GO:0016491">
    <property type="term" value="F:oxidoreductase activity"/>
    <property type="evidence" value="ECO:0007669"/>
    <property type="project" value="UniProtKB-KW"/>
</dbReference>
<dbReference type="AlphaFoldDB" id="A0A0F0KX90"/>
<comment type="similarity">
    <text evidence="2">Belongs to the DoxX family.</text>
</comment>
<dbReference type="EC" id="1.-.-.-" evidence="8"/>
<reference evidence="8 9" key="1">
    <citation type="submission" date="2015-02" db="EMBL/GenBank/DDBJ databases">
        <title>Draft genome sequences of ten Microbacterium spp. with emphasis on heavy metal contaminated environments.</title>
        <authorList>
            <person name="Corretto E."/>
        </authorList>
    </citation>
    <scope>NUCLEOTIDE SEQUENCE [LARGE SCALE GENOMIC DNA]</scope>
    <source>
        <strain evidence="8 9">DSM 12966</strain>
    </source>
</reference>
<name>A0A0F0KX90_9MICO</name>
<sequence>MTNTTAPSAAASLGLLVLRIVVGVIFAAHGAQKVFEYTIPGTIGSFEGMGIPFPEIAAPLVAFVELIGGILLALGLFTRPVGVILAVDMIVALFAVHLPAGLWVGEGGYEFVAVLGAAALALAFSGAGRFSLDGAFLRGRAPAWLS</sequence>
<dbReference type="GeneID" id="94445838"/>
<dbReference type="Pfam" id="PF07681">
    <property type="entry name" value="DoxX"/>
    <property type="match status" value="1"/>
</dbReference>
<dbReference type="PATRIC" id="fig|104336.4.peg.471"/>
<dbReference type="PANTHER" id="PTHR33452">
    <property type="entry name" value="OXIDOREDUCTASE CATD-RELATED"/>
    <property type="match status" value="1"/>
</dbReference>
<keyword evidence="6 7" id="KW-0472">Membrane</keyword>
<keyword evidence="4 7" id="KW-0812">Transmembrane</keyword>
<feature type="transmembrane region" description="Helical" evidence="7">
    <location>
        <begin position="111"/>
        <end position="132"/>
    </location>
</feature>
<keyword evidence="8" id="KW-0560">Oxidoreductase</keyword>
<dbReference type="EMBL" id="JYIU01000027">
    <property type="protein sequence ID" value="KJL25518.1"/>
    <property type="molecule type" value="Genomic_DNA"/>
</dbReference>
<evidence type="ECO:0000256" key="1">
    <source>
        <dbReference type="ARBA" id="ARBA00004651"/>
    </source>
</evidence>
<dbReference type="InterPro" id="IPR051907">
    <property type="entry name" value="DoxX-like_oxidoreductase"/>
</dbReference>
<gene>
    <name evidence="8" type="primary">mhqP</name>
    <name evidence="8" type="ORF">RN50_00449</name>
</gene>
<proteinExistence type="inferred from homology"/>